<protein>
    <submittedName>
        <fullName evidence="1">Uncharacterized protein</fullName>
    </submittedName>
</protein>
<proteinExistence type="predicted"/>
<organism evidence="2">
    <name type="scientific">Camponotus floridanus</name>
    <name type="common">Florida carpenter ant</name>
    <dbReference type="NCBI Taxonomy" id="104421"/>
    <lineage>
        <taxon>Eukaryota</taxon>
        <taxon>Metazoa</taxon>
        <taxon>Ecdysozoa</taxon>
        <taxon>Arthropoda</taxon>
        <taxon>Hexapoda</taxon>
        <taxon>Insecta</taxon>
        <taxon>Pterygota</taxon>
        <taxon>Neoptera</taxon>
        <taxon>Endopterygota</taxon>
        <taxon>Hymenoptera</taxon>
        <taxon>Apocrita</taxon>
        <taxon>Aculeata</taxon>
        <taxon>Formicoidea</taxon>
        <taxon>Formicidae</taxon>
        <taxon>Formicinae</taxon>
        <taxon>Camponotus</taxon>
    </lineage>
</organism>
<dbReference type="EMBL" id="GL442974">
    <property type="protein sequence ID" value="EFN62736.1"/>
    <property type="molecule type" value="Genomic_DNA"/>
</dbReference>
<evidence type="ECO:0000313" key="2">
    <source>
        <dbReference type="Proteomes" id="UP000000311"/>
    </source>
</evidence>
<gene>
    <name evidence="1" type="ORF">EAG_01433</name>
</gene>
<evidence type="ECO:0000313" key="1">
    <source>
        <dbReference type="EMBL" id="EFN62736.1"/>
    </source>
</evidence>
<accession>E2AV18</accession>
<dbReference type="InParanoid" id="E2AV18"/>
<name>E2AV18_CAMFO</name>
<dbReference type="AlphaFoldDB" id="E2AV18"/>
<dbReference type="Proteomes" id="UP000000311">
    <property type="component" value="Unassembled WGS sequence"/>
</dbReference>
<reference evidence="1 2" key="1">
    <citation type="journal article" date="2010" name="Science">
        <title>Genomic comparison of the ants Camponotus floridanus and Harpegnathos saltator.</title>
        <authorList>
            <person name="Bonasio R."/>
            <person name="Zhang G."/>
            <person name="Ye C."/>
            <person name="Mutti N.S."/>
            <person name="Fang X."/>
            <person name="Qin N."/>
            <person name="Donahue G."/>
            <person name="Yang P."/>
            <person name="Li Q."/>
            <person name="Li C."/>
            <person name="Zhang P."/>
            <person name="Huang Z."/>
            <person name="Berger S.L."/>
            <person name="Reinberg D."/>
            <person name="Wang J."/>
            <person name="Liebig J."/>
        </authorList>
    </citation>
    <scope>NUCLEOTIDE SEQUENCE [LARGE SCALE GENOMIC DNA]</scope>
    <source>
        <strain evidence="2">C129</strain>
    </source>
</reference>
<sequence length="330" mass="37597">MIILNNQHVSKMDFLGHTVATCEREKTSESSLSFFTCHSVGTSRENKSVGATSRRTDAPKSSSTLRFDLESFFLFVPIKSLGDSDFIREKVRNERIKITIIDLSDMSYNHKINIIFYNSVVVHRTGASSGERLLWMRHPVDGGVKSDDEGKANVYSLCVGSRSTCSNSHVTPMTVLFGEQQDEGTLCCKTIFSSVLDRLVPHPNDVTSSDTYYFSESKTTTLWKKCHQWMPITATLTLRCCSEWCEEGRQGIHTALSHSANAENVSDRDRRRQRTMAIRGRKLKPALQRILRLINIVDRPVSVYEQISDWNLNSNVKETMQPQFYCKEYI</sequence>
<keyword evidence="2" id="KW-1185">Reference proteome</keyword>